<dbReference type="Pfam" id="PF03184">
    <property type="entry name" value="DDE_1"/>
    <property type="match status" value="1"/>
</dbReference>
<organism evidence="2">
    <name type="scientific">Cuerna arida</name>
    <dbReference type="NCBI Taxonomy" id="1464854"/>
    <lineage>
        <taxon>Eukaryota</taxon>
        <taxon>Metazoa</taxon>
        <taxon>Ecdysozoa</taxon>
        <taxon>Arthropoda</taxon>
        <taxon>Hexapoda</taxon>
        <taxon>Insecta</taxon>
        <taxon>Pterygota</taxon>
        <taxon>Neoptera</taxon>
        <taxon>Paraneoptera</taxon>
        <taxon>Hemiptera</taxon>
        <taxon>Auchenorrhyncha</taxon>
        <taxon>Membracoidea</taxon>
        <taxon>Cicadellidae</taxon>
        <taxon>Cicadellinae</taxon>
        <taxon>Proconiini</taxon>
        <taxon>Cuerna</taxon>
    </lineage>
</organism>
<sequence>PSVKKHLQSLKMPIKAVLVLDNAPTHPEEGLECEGASEIKLYYLPAHTTSLIQPMDQGVIASLKRRYRHKLLSEILSKLEGESDKRLISALKAINIKDVIYMLASAYEEMPSSTFVKSWKKLWPGVIEAIENNKEDNPGIAQTTLPESTDFDDHNLLSGLKNVTQCDTVTLDDVNDWVTGDEDLENEFFTDDEIVQAVVSADDQENNDEEEEDIADEHEEKIAHSEAKTALELITKYMEQQEISTAADTMFVKKWRDYAFKRAMDTKKQKKINEYFLT</sequence>
<gene>
    <name evidence="2" type="ORF">g.28381</name>
</gene>
<dbReference type="PANTHER" id="PTHR19303:SF16">
    <property type="entry name" value="JERKY PROTEIN HOMOLOG-LIKE"/>
    <property type="match status" value="1"/>
</dbReference>
<dbReference type="InterPro" id="IPR050863">
    <property type="entry name" value="CenT-Element_Derived"/>
</dbReference>
<name>A0A1B6H563_9HEMI</name>
<dbReference type="PANTHER" id="PTHR19303">
    <property type="entry name" value="TRANSPOSON"/>
    <property type="match status" value="1"/>
</dbReference>
<dbReference type="AlphaFoldDB" id="A0A1B6H563"/>
<feature type="domain" description="DDE-1" evidence="1">
    <location>
        <begin position="12"/>
        <end position="119"/>
    </location>
</feature>
<dbReference type="GO" id="GO:0003677">
    <property type="term" value="F:DNA binding"/>
    <property type="evidence" value="ECO:0007669"/>
    <property type="project" value="TreeGrafter"/>
</dbReference>
<reference evidence="2" key="1">
    <citation type="submission" date="2015-11" db="EMBL/GenBank/DDBJ databases">
        <title>De novo transcriptome assembly of four potential Pierce s Disease insect vectors from Arizona vineyards.</title>
        <authorList>
            <person name="Tassone E.E."/>
        </authorList>
    </citation>
    <scope>NUCLEOTIDE SEQUENCE</scope>
</reference>
<protein>
    <recommendedName>
        <fullName evidence="1">DDE-1 domain-containing protein</fullName>
    </recommendedName>
</protein>
<dbReference type="GO" id="GO:0005634">
    <property type="term" value="C:nucleus"/>
    <property type="evidence" value="ECO:0007669"/>
    <property type="project" value="TreeGrafter"/>
</dbReference>
<accession>A0A1B6H563</accession>
<feature type="non-terminal residue" evidence="2">
    <location>
        <position position="1"/>
    </location>
</feature>
<proteinExistence type="predicted"/>
<evidence type="ECO:0000313" key="2">
    <source>
        <dbReference type="EMBL" id="JAS69734.1"/>
    </source>
</evidence>
<dbReference type="EMBL" id="GECZ01000035">
    <property type="protein sequence ID" value="JAS69734.1"/>
    <property type="molecule type" value="Transcribed_RNA"/>
</dbReference>
<evidence type="ECO:0000259" key="1">
    <source>
        <dbReference type="Pfam" id="PF03184"/>
    </source>
</evidence>
<dbReference type="InterPro" id="IPR004875">
    <property type="entry name" value="DDE_SF_endonuclease_dom"/>
</dbReference>